<feature type="domain" description="WCX" evidence="2">
    <location>
        <begin position="243"/>
        <end position="318"/>
    </location>
</feature>
<dbReference type="Pfam" id="PF13280">
    <property type="entry name" value="WYL"/>
    <property type="match status" value="1"/>
</dbReference>
<sequence>MGDKKLKLLYLAKYLEEETDQEHPAGMPELLAYLTANGISAERKSVYDDLRLLESFGMDVETVKGRQFGYYLGERTFQLPEVKLLVDAVQAAPFLTQKKSMELIGKLEQLTSRPMARQLRRQVYVLGRPRTTNETLYYAVDGIHTAISRDRQVSFRYFDWTAEGQRAFRRDGAAYVTDPVALCVDRYYYLVAYDALRQDYRHYRVDRMMDLTVLDSPRSPLPRDFDLGRYVRKIFDMYGGASVTVRLRLHRSLINPAMDRFGSDAHIRPDGPDHVALTAPVEAGPTFYGWLFQFGDKAELLSPAGVRRDFADYCRRVLARYDA</sequence>
<dbReference type="PROSITE" id="PS52050">
    <property type="entry name" value="WYL"/>
    <property type="match status" value="1"/>
</dbReference>
<dbReference type="Proteomes" id="UP001199319">
    <property type="component" value="Unassembled WGS sequence"/>
</dbReference>
<dbReference type="SUPFAM" id="SSF46785">
    <property type="entry name" value="Winged helix' DNA-binding domain"/>
    <property type="match status" value="1"/>
</dbReference>
<reference evidence="3" key="1">
    <citation type="submission" date="2021-10" db="EMBL/GenBank/DDBJ databases">
        <title>Anaerobic single-cell dispensing facilitates the cultivation of human gut bacteria.</title>
        <authorList>
            <person name="Afrizal A."/>
        </authorList>
    </citation>
    <scope>NUCLEOTIDE SEQUENCE</scope>
    <source>
        <strain evidence="3">CLA-AA-H272</strain>
    </source>
</reference>
<dbReference type="RefSeq" id="WP_302927800.1">
    <property type="nucleotide sequence ID" value="NZ_JAJEPW010000004.1"/>
</dbReference>
<accession>A0AAE3AEN9</accession>
<name>A0AAE3AEN9_9FIRM</name>
<dbReference type="EMBL" id="JAJEPW010000004">
    <property type="protein sequence ID" value="MCC2128430.1"/>
    <property type="molecule type" value="Genomic_DNA"/>
</dbReference>
<proteinExistence type="predicted"/>
<dbReference type="InterPro" id="IPR051534">
    <property type="entry name" value="CBASS_pafABC_assoc_protein"/>
</dbReference>
<evidence type="ECO:0000313" key="3">
    <source>
        <dbReference type="EMBL" id="MCC2128430.1"/>
    </source>
</evidence>
<organism evidence="3 4">
    <name type="scientific">Brotocaccenecus cirricatena</name>
    <dbReference type="NCBI Taxonomy" id="3064195"/>
    <lineage>
        <taxon>Bacteria</taxon>
        <taxon>Bacillati</taxon>
        <taxon>Bacillota</taxon>
        <taxon>Clostridia</taxon>
        <taxon>Eubacteriales</taxon>
        <taxon>Oscillospiraceae</taxon>
        <taxon>Brotocaccenecus</taxon>
    </lineage>
</organism>
<dbReference type="AlphaFoldDB" id="A0AAE3AEN9"/>
<gene>
    <name evidence="3" type="ORF">LKD37_02660</name>
</gene>
<dbReference type="InterPro" id="IPR026881">
    <property type="entry name" value="WYL_dom"/>
</dbReference>
<protein>
    <submittedName>
        <fullName evidence="3">WYL domain-containing protein</fullName>
    </submittedName>
</protein>
<dbReference type="Pfam" id="PF25583">
    <property type="entry name" value="WCX"/>
    <property type="match status" value="1"/>
</dbReference>
<feature type="domain" description="WYL" evidence="1">
    <location>
        <begin position="141"/>
        <end position="213"/>
    </location>
</feature>
<dbReference type="PANTHER" id="PTHR34580">
    <property type="match status" value="1"/>
</dbReference>
<dbReference type="PANTHER" id="PTHR34580:SF1">
    <property type="entry name" value="PROTEIN PAFC"/>
    <property type="match status" value="1"/>
</dbReference>
<comment type="caution">
    <text evidence="3">The sequence shown here is derived from an EMBL/GenBank/DDBJ whole genome shotgun (WGS) entry which is preliminary data.</text>
</comment>
<dbReference type="InterPro" id="IPR057727">
    <property type="entry name" value="WCX_dom"/>
</dbReference>
<evidence type="ECO:0000313" key="4">
    <source>
        <dbReference type="Proteomes" id="UP001199319"/>
    </source>
</evidence>
<dbReference type="InterPro" id="IPR036390">
    <property type="entry name" value="WH_DNA-bd_sf"/>
</dbReference>
<keyword evidence="4" id="KW-1185">Reference proteome</keyword>
<evidence type="ECO:0000259" key="2">
    <source>
        <dbReference type="Pfam" id="PF25583"/>
    </source>
</evidence>
<evidence type="ECO:0000259" key="1">
    <source>
        <dbReference type="Pfam" id="PF13280"/>
    </source>
</evidence>